<dbReference type="OrthoDB" id="191594at2759"/>
<name>A0A1Z5KFW1_FISSO</name>
<dbReference type="InterPro" id="IPR017946">
    <property type="entry name" value="PLC-like_Pdiesterase_TIM-brl"/>
</dbReference>
<keyword evidence="1" id="KW-1133">Transmembrane helix</keyword>
<dbReference type="Gene3D" id="3.20.20.190">
    <property type="entry name" value="Phosphatidylinositol (PI) phosphodiesterase"/>
    <property type="match status" value="2"/>
</dbReference>
<dbReference type="InterPro" id="IPR051057">
    <property type="entry name" value="PI-PLC_domain"/>
</dbReference>
<proteinExistence type="predicted"/>
<sequence>MPSTPLNNPQQKQQKRKGRILALLLFLMVVGCAIAFPVLFVLNKEEESVVAEEGVDVIVTLEPTTAVMTTAQTQSYESAVLKFYALNLAAVRLKDVSMTSQLLVDVRNESGRRQLQQQQQDRALRTTVRIVPTQANVTSLQLANLMDTKGDELLSLLQKETTDNYFDALTVVYATAVTTASTPTTAPLSQDTTCNGLSNLCDISVSDILFATMHNAHADRSVSPLFPNQNQNWQAGLEAGIRGLNMDLGFCSTQNGTVLAFMHTTCVIGFSEAYSLLKELHQWLTDHPNEVILMPLQIENSGAQPVRIVEDVAPLFERIVDTNGKSMAERLYAYEGETWPTLREMIDVDQRILLFFYNTDETCESIQCPRGFHDWFAYAAETEFVFDSVDAIQQDAARACGITRGGSGTRDFYGVNVFLEIPNPDASAILHQADFLSSHLEECSQQSGLSPNLVIVDFWDEGDLMQVVNDRNAQLRPSSAAGVNSTSNVDASPVAAPSLSPSVLLLTDAPVPPPRVESLSPSIAVRDEVAAPTRVPVASPIAASPPINNSTRTCNGLSNLCDMSVNATLFATMHNAHADRESKFFIPNHDLNLLAGLQAGIRGLSIDIGLCQVDGVLKLSLVHGVCFVGTSDPFVVFAGINNFLQQNPNEVIIIPTQIADDLGGTVQLTEIYSIMEQVVNDAGISMADRLYAHPGPTTPWPTLGELIDLDKRILFFIYNGQQTCESGCPVGFHDWFAYAMETRFEFDDAAAILSNPEDACVVTRGGTSSTRSFFGVNVFTRVANSEASTELNDAAFLRQHIETCSTVNGGKDPNLLLVDFWNVGGVIQVAQEYNAQLGAA</sequence>
<dbReference type="PANTHER" id="PTHR13593">
    <property type="match status" value="1"/>
</dbReference>
<evidence type="ECO:0000256" key="1">
    <source>
        <dbReference type="SAM" id="Phobius"/>
    </source>
</evidence>
<dbReference type="PANTHER" id="PTHR13593:SF140">
    <property type="entry name" value="PLC-LIKE PHOSPHODIESTERASE"/>
    <property type="match status" value="1"/>
</dbReference>
<dbReference type="EMBL" id="BDSP01000219">
    <property type="protein sequence ID" value="GAX25139.1"/>
    <property type="molecule type" value="Genomic_DNA"/>
</dbReference>
<organism evidence="2 3">
    <name type="scientific">Fistulifera solaris</name>
    <name type="common">Oleaginous diatom</name>
    <dbReference type="NCBI Taxonomy" id="1519565"/>
    <lineage>
        <taxon>Eukaryota</taxon>
        <taxon>Sar</taxon>
        <taxon>Stramenopiles</taxon>
        <taxon>Ochrophyta</taxon>
        <taxon>Bacillariophyta</taxon>
        <taxon>Bacillariophyceae</taxon>
        <taxon>Bacillariophycidae</taxon>
        <taxon>Naviculales</taxon>
        <taxon>Naviculaceae</taxon>
        <taxon>Fistulifera</taxon>
    </lineage>
</organism>
<dbReference type="GO" id="GO:0008081">
    <property type="term" value="F:phosphoric diester hydrolase activity"/>
    <property type="evidence" value="ECO:0007669"/>
    <property type="project" value="InterPro"/>
</dbReference>
<dbReference type="GO" id="GO:0006629">
    <property type="term" value="P:lipid metabolic process"/>
    <property type="evidence" value="ECO:0007669"/>
    <property type="project" value="InterPro"/>
</dbReference>
<dbReference type="InParanoid" id="A0A1Z5KFW1"/>
<feature type="transmembrane region" description="Helical" evidence="1">
    <location>
        <begin position="20"/>
        <end position="42"/>
    </location>
</feature>
<keyword evidence="1" id="KW-0472">Membrane</keyword>
<accession>A0A1Z5KFW1</accession>
<gene>
    <name evidence="2" type="ORF">FisN_10Lh344</name>
</gene>
<evidence type="ECO:0000313" key="3">
    <source>
        <dbReference type="Proteomes" id="UP000198406"/>
    </source>
</evidence>
<dbReference type="SUPFAM" id="SSF51695">
    <property type="entry name" value="PLC-like phosphodiesterases"/>
    <property type="match status" value="2"/>
</dbReference>
<evidence type="ECO:0008006" key="4">
    <source>
        <dbReference type="Google" id="ProtNLM"/>
    </source>
</evidence>
<dbReference type="Pfam" id="PF26146">
    <property type="entry name" value="PI-PLC_X"/>
    <property type="match status" value="1"/>
</dbReference>
<evidence type="ECO:0000313" key="2">
    <source>
        <dbReference type="EMBL" id="GAX25139.1"/>
    </source>
</evidence>
<keyword evidence="3" id="KW-1185">Reference proteome</keyword>
<reference evidence="2 3" key="1">
    <citation type="journal article" date="2015" name="Plant Cell">
        <title>Oil accumulation by the oleaginous diatom Fistulifera solaris as revealed by the genome and transcriptome.</title>
        <authorList>
            <person name="Tanaka T."/>
            <person name="Maeda Y."/>
            <person name="Veluchamy A."/>
            <person name="Tanaka M."/>
            <person name="Abida H."/>
            <person name="Marechal E."/>
            <person name="Bowler C."/>
            <person name="Muto M."/>
            <person name="Sunaga Y."/>
            <person name="Tanaka M."/>
            <person name="Yoshino T."/>
            <person name="Taniguchi T."/>
            <person name="Fukuda Y."/>
            <person name="Nemoto M."/>
            <person name="Matsumoto M."/>
            <person name="Wong P.S."/>
            <person name="Aburatani S."/>
            <person name="Fujibuchi W."/>
        </authorList>
    </citation>
    <scope>NUCLEOTIDE SEQUENCE [LARGE SCALE GENOMIC DNA]</scope>
    <source>
        <strain evidence="2 3">JPCC DA0580</strain>
    </source>
</reference>
<dbReference type="Proteomes" id="UP000198406">
    <property type="component" value="Unassembled WGS sequence"/>
</dbReference>
<comment type="caution">
    <text evidence="2">The sequence shown here is derived from an EMBL/GenBank/DDBJ whole genome shotgun (WGS) entry which is preliminary data.</text>
</comment>
<protein>
    <recommendedName>
        <fullName evidence="4">Phosphatidylinositol-specific phospholipase C X domain-containing protein</fullName>
    </recommendedName>
</protein>
<keyword evidence="1" id="KW-0812">Transmembrane</keyword>
<dbReference type="AlphaFoldDB" id="A0A1Z5KFW1"/>
<dbReference type="Pfam" id="PF26178">
    <property type="entry name" value="PI-PLC_cat"/>
    <property type="match status" value="1"/>
</dbReference>